<dbReference type="InterPro" id="IPR036514">
    <property type="entry name" value="SGNH_hydro_sf"/>
</dbReference>
<dbReference type="GO" id="GO:0004553">
    <property type="term" value="F:hydrolase activity, hydrolyzing O-glycosyl compounds"/>
    <property type="evidence" value="ECO:0007669"/>
    <property type="project" value="InterPro"/>
</dbReference>
<dbReference type="Gene3D" id="3.40.50.1110">
    <property type="entry name" value="SGNH hydrolase"/>
    <property type="match status" value="1"/>
</dbReference>
<feature type="domain" description="Sialate O-acetylesterase" evidence="2">
    <location>
        <begin position="406"/>
        <end position="516"/>
    </location>
</feature>
<keyword evidence="1" id="KW-0378">Hydrolase</keyword>
<keyword evidence="4" id="KW-1185">Reference proteome</keyword>
<dbReference type="GO" id="GO:0005975">
    <property type="term" value="P:carbohydrate metabolic process"/>
    <property type="evidence" value="ECO:0007669"/>
    <property type="project" value="InterPro"/>
</dbReference>
<dbReference type="STRING" id="1048983.EL17_07535"/>
<dbReference type="InterPro" id="IPR039329">
    <property type="entry name" value="SIAE"/>
</dbReference>
<dbReference type="Pfam" id="PF03629">
    <property type="entry name" value="SASA"/>
    <property type="match status" value="1"/>
</dbReference>
<accession>A0A074L0I8</accession>
<proteinExistence type="predicted"/>
<dbReference type="AlphaFoldDB" id="A0A074L0I8"/>
<dbReference type="PANTHER" id="PTHR22901">
    <property type="entry name" value="SIALATE O-ACETYLESTERASE"/>
    <property type="match status" value="1"/>
</dbReference>
<organism evidence="3 4">
    <name type="scientific">Anditalea andensis</name>
    <dbReference type="NCBI Taxonomy" id="1048983"/>
    <lineage>
        <taxon>Bacteria</taxon>
        <taxon>Pseudomonadati</taxon>
        <taxon>Bacteroidota</taxon>
        <taxon>Cytophagia</taxon>
        <taxon>Cytophagales</taxon>
        <taxon>Cytophagaceae</taxon>
        <taxon>Anditalea</taxon>
    </lineage>
</organism>
<dbReference type="RefSeq" id="WP_084166157.1">
    <property type="nucleotide sequence ID" value="NZ_JMIH01000016.1"/>
</dbReference>
<gene>
    <name evidence="3" type="ORF">EL17_07535</name>
</gene>
<evidence type="ECO:0000259" key="2">
    <source>
        <dbReference type="Pfam" id="PF03629"/>
    </source>
</evidence>
<protein>
    <recommendedName>
        <fullName evidence="2">Sialate O-acetylesterase domain-containing protein</fullName>
    </recommendedName>
</protein>
<reference evidence="3 4" key="1">
    <citation type="submission" date="2014-04" db="EMBL/GenBank/DDBJ databases">
        <title>Characterization and application of a salt tolerant electro-active bacterium.</title>
        <authorList>
            <person name="Yang L."/>
            <person name="Wei S."/>
            <person name="Tay Q.X.M."/>
        </authorList>
    </citation>
    <scope>NUCLEOTIDE SEQUENCE [LARGE SCALE GENOMIC DNA]</scope>
    <source>
        <strain evidence="3 4">LY1</strain>
    </source>
</reference>
<sequence>MHKLKILFIVVFALFTQTISFGQVFLPKLISDGMVLQRDVDLNIWGWASPGEKVTLHFIDQVYRTETAIDGKWSISLPPHPAGGPYEMRIEGVNLMIINDILLGDVWIGSGQSNMELTMDRVKDKYPEVISSANNSFIRQFEVPDTYSFTGPNTDYKIGSWIKADKNNIYKFSAIGYFFAQELYQEYKVPIGFINAALGGSPAEAWLSEEALNNFPEHYASLKEFKNPNLIKQIESDNKRITKEWYEGLDWKDAGIRNDWSKADLDDEDWDQMDVPGYWADNDLGLVNGAVWFRKEINIPADKAGKKGQVVLGRIIDADSVFLNGEFIGTTGYQYPPRKYAVPTGILKEGNNVIAVRIINQSGKGGFVSDKPYNLVIEGDSIDLSGIWKYRLGGSMEPLASQITVRWKPGGLYNAMIAPLLGYQVKGVLWYQGESNTDNPNEYEDLMQTLIIDWREKWQQEEVPFFIVQLANFMEAKENPEESNWAAIRQAQLNISNLPNTGLVVAIDAGEWNDIHPLDKKVIGERLALQARKMVYYELDLIASGPKVESVRRKGNQLILAFSDIGSGLLALGHKDLKHFAVAGEDGNFVWANARISGDQIIVWSENVSSPNRVRYAWADNPEGANLYNKEGLPASPFEAFIEE</sequence>
<dbReference type="PANTHER" id="PTHR22901:SF0">
    <property type="entry name" value="SIALATE O-ACETYLESTERASE"/>
    <property type="match status" value="1"/>
</dbReference>
<dbReference type="InterPro" id="IPR008979">
    <property type="entry name" value="Galactose-bd-like_sf"/>
</dbReference>
<dbReference type="SUPFAM" id="SSF49785">
    <property type="entry name" value="Galactose-binding domain-like"/>
    <property type="match status" value="1"/>
</dbReference>
<dbReference type="Gene3D" id="2.60.120.260">
    <property type="entry name" value="Galactose-binding domain-like"/>
    <property type="match status" value="1"/>
</dbReference>
<dbReference type="Proteomes" id="UP000027821">
    <property type="component" value="Unassembled WGS sequence"/>
</dbReference>
<dbReference type="EMBL" id="JMIH01000016">
    <property type="protein sequence ID" value="KEO73995.1"/>
    <property type="molecule type" value="Genomic_DNA"/>
</dbReference>
<evidence type="ECO:0000313" key="3">
    <source>
        <dbReference type="EMBL" id="KEO73995.1"/>
    </source>
</evidence>
<comment type="caution">
    <text evidence="3">The sequence shown here is derived from an EMBL/GenBank/DDBJ whole genome shotgun (WGS) entry which is preliminary data.</text>
</comment>
<dbReference type="GO" id="GO:0001681">
    <property type="term" value="F:sialate O-acetylesterase activity"/>
    <property type="evidence" value="ECO:0007669"/>
    <property type="project" value="InterPro"/>
</dbReference>
<dbReference type="SUPFAM" id="SSF52266">
    <property type="entry name" value="SGNH hydrolase"/>
    <property type="match status" value="1"/>
</dbReference>
<evidence type="ECO:0000256" key="1">
    <source>
        <dbReference type="ARBA" id="ARBA00022801"/>
    </source>
</evidence>
<dbReference type="eggNOG" id="COG3250">
    <property type="taxonomic scope" value="Bacteria"/>
</dbReference>
<dbReference type="InterPro" id="IPR005181">
    <property type="entry name" value="SASA"/>
</dbReference>
<name>A0A074L0I8_9BACT</name>
<dbReference type="OrthoDB" id="9816001at2"/>
<evidence type="ECO:0000313" key="4">
    <source>
        <dbReference type="Proteomes" id="UP000027821"/>
    </source>
</evidence>